<protein>
    <submittedName>
        <fullName evidence="1">13120_t:CDS:1</fullName>
    </submittedName>
</protein>
<organism evidence="1 2">
    <name type="scientific">Racocetra persica</name>
    <dbReference type="NCBI Taxonomy" id="160502"/>
    <lineage>
        <taxon>Eukaryota</taxon>
        <taxon>Fungi</taxon>
        <taxon>Fungi incertae sedis</taxon>
        <taxon>Mucoromycota</taxon>
        <taxon>Glomeromycotina</taxon>
        <taxon>Glomeromycetes</taxon>
        <taxon>Diversisporales</taxon>
        <taxon>Gigasporaceae</taxon>
        <taxon>Racocetra</taxon>
    </lineage>
</organism>
<dbReference type="Proteomes" id="UP000789920">
    <property type="component" value="Unassembled WGS sequence"/>
</dbReference>
<name>A0ACA9N7Q9_9GLOM</name>
<proteinExistence type="predicted"/>
<dbReference type="EMBL" id="CAJVQC010011783">
    <property type="protein sequence ID" value="CAG8631140.1"/>
    <property type="molecule type" value="Genomic_DNA"/>
</dbReference>
<reference evidence="1" key="1">
    <citation type="submission" date="2021-06" db="EMBL/GenBank/DDBJ databases">
        <authorList>
            <person name="Kallberg Y."/>
            <person name="Tangrot J."/>
            <person name="Rosling A."/>
        </authorList>
    </citation>
    <scope>NUCLEOTIDE SEQUENCE</scope>
    <source>
        <strain evidence="1">MA461A</strain>
    </source>
</reference>
<accession>A0ACA9N7Q9</accession>
<evidence type="ECO:0000313" key="2">
    <source>
        <dbReference type="Proteomes" id="UP000789920"/>
    </source>
</evidence>
<keyword evidence="2" id="KW-1185">Reference proteome</keyword>
<evidence type="ECO:0000313" key="1">
    <source>
        <dbReference type="EMBL" id="CAG8631140.1"/>
    </source>
</evidence>
<feature type="non-terminal residue" evidence="1">
    <location>
        <position position="1"/>
    </location>
</feature>
<gene>
    <name evidence="1" type="ORF">RPERSI_LOCUS7113</name>
</gene>
<sequence length="99" mass="11819">SGDVFPSFNQTVKQCELDECLEEFIVLTCFQNIEVFDELMINTINEDKYFAMAMYRDVRSFIAVKKRNFDDKIKELTKKLQPKEKEDKQRVHFAWGKNL</sequence>
<comment type="caution">
    <text evidence="1">The sequence shown here is derived from an EMBL/GenBank/DDBJ whole genome shotgun (WGS) entry which is preliminary data.</text>
</comment>